<feature type="transmembrane region" description="Helical" evidence="16">
    <location>
        <begin position="138"/>
        <end position="160"/>
    </location>
</feature>
<evidence type="ECO:0000256" key="6">
    <source>
        <dbReference type="ARBA" id="ARBA00022660"/>
    </source>
</evidence>
<dbReference type="InterPro" id="IPR050269">
    <property type="entry name" value="ComplexI_Subunit6"/>
</dbReference>
<evidence type="ECO:0000256" key="17">
    <source>
        <dbReference type="SAM" id="SignalP"/>
    </source>
</evidence>
<evidence type="ECO:0000256" key="8">
    <source>
        <dbReference type="ARBA" id="ARBA00022967"/>
    </source>
</evidence>
<evidence type="ECO:0000256" key="14">
    <source>
        <dbReference type="ARBA" id="ARBA00023136"/>
    </source>
</evidence>
<keyword evidence="17" id="KW-0732">Signal</keyword>
<dbReference type="AlphaFoldDB" id="O79098"/>
<feature type="transmembrane region" description="Helical" evidence="16">
    <location>
        <begin position="48"/>
        <end position="73"/>
    </location>
</feature>
<protein>
    <recommendedName>
        <fullName evidence="4 16">NADH-ubiquinone oxidoreductase chain 6</fullName>
        <ecNumber evidence="3 16">7.1.1.2</ecNumber>
    </recommendedName>
</protein>
<keyword evidence="11 16" id="KW-0520">NAD</keyword>
<keyword evidence="8 16" id="KW-1278">Translocase</keyword>
<keyword evidence="10 16" id="KW-1133">Transmembrane helix</keyword>
<dbReference type="InterPro" id="IPR001457">
    <property type="entry name" value="NADH_UbQ/plastoQ_OxRdtase_su6"/>
</dbReference>
<keyword evidence="6 16" id="KW-0679">Respiratory chain</keyword>
<sequence length="171" mass="18850">MGFTLFLCCLMLACAMMVAASSMIHFAVVSLLFVVVFGSGLLIIEGGSFMPLVVLLVYLGGLLVVFAFCVGFTDDPFGGFWGVGVSKWVVFFWWAGFFAGVCYAYWRLWCWGKTSAGEFWGEVVSSELLGVSQMYSDGWAFIVVCGWALLVVLFVITGFVRGYRQGAFRSF</sequence>
<accession>O79098</accession>
<evidence type="ECO:0000256" key="4">
    <source>
        <dbReference type="ARBA" id="ARBA00021095"/>
    </source>
</evidence>
<feature type="signal peptide" evidence="17">
    <location>
        <begin position="1"/>
        <end position="20"/>
    </location>
</feature>
<dbReference type="EC" id="7.1.1.2" evidence="3 16"/>
<evidence type="ECO:0000256" key="1">
    <source>
        <dbReference type="ARBA" id="ARBA00004225"/>
    </source>
</evidence>
<dbReference type="PANTHER" id="PTHR11435:SF1">
    <property type="entry name" value="NADH-UBIQUINONE OXIDOREDUCTASE CHAIN 6"/>
    <property type="match status" value="1"/>
</dbReference>
<keyword evidence="5 16" id="KW-0813">Transport</keyword>
<evidence type="ECO:0000256" key="10">
    <source>
        <dbReference type="ARBA" id="ARBA00022989"/>
    </source>
</evidence>
<organism evidence="18">
    <name type="scientific">Alligator mississippiensis</name>
    <name type="common">American alligator</name>
    <dbReference type="NCBI Taxonomy" id="8496"/>
    <lineage>
        <taxon>Eukaryota</taxon>
        <taxon>Metazoa</taxon>
        <taxon>Chordata</taxon>
        <taxon>Craniata</taxon>
        <taxon>Vertebrata</taxon>
        <taxon>Euteleostomi</taxon>
        <taxon>Archelosauria</taxon>
        <taxon>Archosauria</taxon>
        <taxon>Crocodylia</taxon>
        <taxon>Alligatoridae</taxon>
        <taxon>Alligatorinae</taxon>
        <taxon>Alligator</taxon>
    </lineage>
</organism>
<geneLocation type="mitochondrion" evidence="18"/>
<evidence type="ECO:0000256" key="7">
    <source>
        <dbReference type="ARBA" id="ARBA00022692"/>
    </source>
</evidence>
<evidence type="ECO:0000256" key="12">
    <source>
        <dbReference type="ARBA" id="ARBA00023075"/>
    </source>
</evidence>
<evidence type="ECO:0000256" key="5">
    <source>
        <dbReference type="ARBA" id="ARBA00022448"/>
    </source>
</evidence>
<dbReference type="EMBL" id="AF069428">
    <property type="protein sequence ID" value="AAD09992.1"/>
    <property type="molecule type" value="Genomic_DNA"/>
</dbReference>
<comment type="similarity">
    <text evidence="2 16">Belongs to the complex I subunit 6 family.</text>
</comment>
<evidence type="ECO:0000256" key="13">
    <source>
        <dbReference type="ARBA" id="ARBA00023128"/>
    </source>
</evidence>
<dbReference type="Pfam" id="PF00499">
    <property type="entry name" value="Oxidored_q3"/>
    <property type="match status" value="1"/>
</dbReference>
<keyword evidence="13 16" id="KW-0496">Mitochondrion</keyword>
<feature type="chain" id="PRO_5004159922" description="NADH-ubiquinone oxidoreductase chain 6" evidence="17">
    <location>
        <begin position="21"/>
        <end position="171"/>
    </location>
</feature>
<proteinExistence type="inferred from homology"/>
<evidence type="ECO:0000313" key="18">
    <source>
        <dbReference type="EMBL" id="AAD09992.1"/>
    </source>
</evidence>
<evidence type="ECO:0000256" key="3">
    <source>
        <dbReference type="ARBA" id="ARBA00012944"/>
    </source>
</evidence>
<keyword evidence="9 16" id="KW-0249">Electron transport</keyword>
<name>O79098_ALLMI</name>
<keyword evidence="14 16" id="KW-0472">Membrane</keyword>
<dbReference type="GO" id="GO:0031966">
    <property type="term" value="C:mitochondrial membrane"/>
    <property type="evidence" value="ECO:0007669"/>
    <property type="project" value="UniProtKB-SubCell"/>
</dbReference>
<feature type="transmembrane region" description="Helical" evidence="16">
    <location>
        <begin position="85"/>
        <end position="106"/>
    </location>
</feature>
<dbReference type="Gene3D" id="1.20.120.1200">
    <property type="entry name" value="NADH-ubiquinone/plastoquinone oxidoreductase chain 6, subunit NuoJ"/>
    <property type="match status" value="1"/>
</dbReference>
<evidence type="ECO:0000256" key="2">
    <source>
        <dbReference type="ARBA" id="ARBA00005698"/>
    </source>
</evidence>
<keyword evidence="7 16" id="KW-0812">Transmembrane</keyword>
<comment type="catalytic activity">
    <reaction evidence="15 16">
        <text>a ubiquinone + NADH + 5 H(+)(in) = a ubiquinol + NAD(+) + 4 H(+)(out)</text>
        <dbReference type="Rhea" id="RHEA:29091"/>
        <dbReference type="Rhea" id="RHEA-COMP:9565"/>
        <dbReference type="Rhea" id="RHEA-COMP:9566"/>
        <dbReference type="ChEBI" id="CHEBI:15378"/>
        <dbReference type="ChEBI" id="CHEBI:16389"/>
        <dbReference type="ChEBI" id="CHEBI:17976"/>
        <dbReference type="ChEBI" id="CHEBI:57540"/>
        <dbReference type="ChEBI" id="CHEBI:57945"/>
        <dbReference type="EC" id="7.1.1.2"/>
    </reaction>
</comment>
<evidence type="ECO:0000256" key="15">
    <source>
        <dbReference type="ARBA" id="ARBA00049551"/>
    </source>
</evidence>
<evidence type="ECO:0000256" key="16">
    <source>
        <dbReference type="RuleBase" id="RU004430"/>
    </source>
</evidence>
<evidence type="ECO:0000256" key="11">
    <source>
        <dbReference type="ARBA" id="ARBA00023027"/>
    </source>
</evidence>
<reference evidence="18" key="2">
    <citation type="submission" date="1998-06" db="EMBL/GenBank/DDBJ databases">
        <title>Primers for a PCR-based approach to complete mitochondrial genome sequencing.</title>
        <authorList>
            <person name="Sorenson M.D."/>
            <person name="Dimcheff D.E."/>
            <person name="Ast J.C."/>
            <person name="Yuri T."/>
            <person name="Mindell D.P."/>
        </authorList>
    </citation>
    <scope>NUCLEOTIDE SEQUENCE</scope>
</reference>
<dbReference type="GO" id="GO:0008137">
    <property type="term" value="F:NADH dehydrogenase (ubiquinone) activity"/>
    <property type="evidence" value="ECO:0007669"/>
    <property type="project" value="UniProtKB-UniRule"/>
</dbReference>
<keyword evidence="12 16" id="KW-0830">Ubiquinone</keyword>
<comment type="subcellular location">
    <subcellularLocation>
        <location evidence="1 16">Mitochondrion membrane</location>
        <topology evidence="1 16">Multi-pass membrane protein</topology>
    </subcellularLocation>
</comment>
<dbReference type="InterPro" id="IPR042106">
    <property type="entry name" value="Nuo/plastoQ_OxRdtase_6_NuoJ"/>
</dbReference>
<comment type="function">
    <text evidence="16">Core subunit of the mitochondrial membrane respiratory chain NADH dehydrogenase (Complex I) which catalyzes electron transfer from NADH through the respiratory chain, using ubiquinone as an electron acceptor. Essential for the catalytic activity and assembly of complex I.</text>
</comment>
<reference evidence="18" key="1">
    <citation type="submission" date="1998-06" db="EMBL/GenBank/DDBJ databases">
        <title>Phylogeny of birds and placement of turtles based on whole mitochondrial genomes.</title>
        <authorList>
            <person name="Mindell D.P."/>
            <person name="Sorenson M.D."/>
            <person name="Dimcheff D.E."/>
            <person name="Hasegawa M."/>
            <person name="Yuri T."/>
        </authorList>
    </citation>
    <scope>NUCLEOTIDE SEQUENCE</scope>
</reference>
<dbReference type="PANTHER" id="PTHR11435">
    <property type="entry name" value="NADH UBIQUINONE OXIDOREDUCTASE SUBUNIT ND6"/>
    <property type="match status" value="1"/>
</dbReference>
<evidence type="ECO:0000256" key="9">
    <source>
        <dbReference type="ARBA" id="ARBA00022982"/>
    </source>
</evidence>